<feature type="region of interest" description="Disordered" evidence="1">
    <location>
        <begin position="1"/>
        <end position="31"/>
    </location>
</feature>
<gene>
    <name evidence="2" type="ORF">LA5096_01707</name>
</gene>
<feature type="compositionally biased region" description="Basic and acidic residues" evidence="1">
    <location>
        <begin position="1"/>
        <end position="11"/>
    </location>
</feature>
<dbReference type="AlphaFoldDB" id="A0A0M6ZF27"/>
<name>A0A0M6ZF27_9HYPH</name>
<accession>A0A0M6ZF27</accession>
<dbReference type="GeneID" id="97669122"/>
<dbReference type="Proteomes" id="UP000049983">
    <property type="component" value="Unassembled WGS sequence"/>
</dbReference>
<proteinExistence type="predicted"/>
<dbReference type="RefSeq" id="WP_186009648.1">
    <property type="nucleotide sequence ID" value="NZ_CXWA01000007.1"/>
</dbReference>
<evidence type="ECO:0000313" key="2">
    <source>
        <dbReference type="EMBL" id="CTQ68187.1"/>
    </source>
</evidence>
<reference evidence="3" key="1">
    <citation type="submission" date="2015-07" db="EMBL/GenBank/DDBJ databases">
        <authorList>
            <person name="Rodrigo-Torres Lidia"/>
            <person name="Arahal R.David."/>
        </authorList>
    </citation>
    <scope>NUCLEOTIDE SEQUENCE [LARGE SCALE GENOMIC DNA]</scope>
    <source>
        <strain evidence="3">CECT 5096</strain>
    </source>
</reference>
<feature type="compositionally biased region" description="Basic and acidic residues" evidence="1">
    <location>
        <begin position="21"/>
        <end position="31"/>
    </location>
</feature>
<evidence type="ECO:0000256" key="1">
    <source>
        <dbReference type="SAM" id="MobiDB-lite"/>
    </source>
</evidence>
<evidence type="ECO:0000313" key="3">
    <source>
        <dbReference type="Proteomes" id="UP000049983"/>
    </source>
</evidence>
<organism evidence="2 3">
    <name type="scientific">Roseibium album</name>
    <dbReference type="NCBI Taxonomy" id="311410"/>
    <lineage>
        <taxon>Bacteria</taxon>
        <taxon>Pseudomonadati</taxon>
        <taxon>Pseudomonadota</taxon>
        <taxon>Alphaproteobacteria</taxon>
        <taxon>Hyphomicrobiales</taxon>
        <taxon>Stappiaceae</taxon>
        <taxon>Roseibium</taxon>
    </lineage>
</organism>
<sequence length="90" mass="10219">MRSPDGFRKTDCPVSPTGGIPREDTMQTRHNSWTREHLTALDPIKVSFDRTTHNPDSGEQNPSVTEICSLFCEVQLATIRIMHIHTRAIM</sequence>
<keyword evidence="3" id="KW-1185">Reference proteome</keyword>
<protein>
    <submittedName>
        <fullName evidence="2">Uncharacterized protein</fullName>
    </submittedName>
</protein>
<dbReference type="EMBL" id="CXWC01000003">
    <property type="protein sequence ID" value="CTQ68187.1"/>
    <property type="molecule type" value="Genomic_DNA"/>
</dbReference>